<protein>
    <submittedName>
        <fullName evidence="1">Uncharacterized protein</fullName>
    </submittedName>
</protein>
<dbReference type="InterPro" id="IPR027417">
    <property type="entry name" value="P-loop_NTPase"/>
</dbReference>
<dbReference type="AlphaFoldDB" id="A0A0F9JFE3"/>
<reference evidence="1" key="1">
    <citation type="journal article" date="2015" name="Nature">
        <title>Complex archaea that bridge the gap between prokaryotes and eukaryotes.</title>
        <authorList>
            <person name="Spang A."/>
            <person name="Saw J.H."/>
            <person name="Jorgensen S.L."/>
            <person name="Zaremba-Niedzwiedzka K."/>
            <person name="Martijn J."/>
            <person name="Lind A.E."/>
            <person name="van Eijk R."/>
            <person name="Schleper C."/>
            <person name="Guy L."/>
            <person name="Ettema T.J."/>
        </authorList>
    </citation>
    <scope>NUCLEOTIDE SEQUENCE</scope>
</reference>
<evidence type="ECO:0000313" key="1">
    <source>
        <dbReference type="EMBL" id="KKM68313.1"/>
    </source>
</evidence>
<accession>A0A0F9JFE3</accession>
<dbReference type="SUPFAM" id="SSF109604">
    <property type="entry name" value="HD-domain/PDEase-like"/>
    <property type="match status" value="1"/>
</dbReference>
<organism evidence="1">
    <name type="scientific">marine sediment metagenome</name>
    <dbReference type="NCBI Taxonomy" id="412755"/>
    <lineage>
        <taxon>unclassified sequences</taxon>
        <taxon>metagenomes</taxon>
        <taxon>ecological metagenomes</taxon>
    </lineage>
</organism>
<proteinExistence type="predicted"/>
<sequence length="396" mass="46151">MFTDKTIDYRSRFIEFYFNELHEHPIFQEMSNLSENSPWHGESNVGVHTDMVVAEFISRSPEHWKQVDMVGAVAAAFHDFGKPESMEELYREDRGNYKRFAGHEKVSARIFENWATSNMAKMEFLGLEAKHIHMVAWLCEYHLPWAIKKPEKRRALALTAMYIERECSALDPSYTQATREKVYSSNILERLLLSDTYGRISDDAETKRRNAEIWACEFQMLKNTIQYEQRSGPQEDDSPILYVAIGAPACGKSSFRLELNDDTLIHNMDELRSEWYLDEPSGDSAADYDLSWKRSTEDKKFASKVHHHFIQLIKTGQNVYNDNVNASLKRRRFYVTEARKHGYKVVAVLFPTPLQTLIDRQKSRKDKTVPEFAVKRIWNAVSQPQIGEFDEILVIE</sequence>
<gene>
    <name evidence="1" type="ORF">LCGC14_1462120</name>
</gene>
<dbReference type="EMBL" id="LAZR01010191">
    <property type="protein sequence ID" value="KKM68313.1"/>
    <property type="molecule type" value="Genomic_DNA"/>
</dbReference>
<dbReference type="Pfam" id="PF13671">
    <property type="entry name" value="AAA_33"/>
    <property type="match status" value="1"/>
</dbReference>
<comment type="caution">
    <text evidence="1">The sequence shown here is derived from an EMBL/GenBank/DDBJ whole genome shotgun (WGS) entry which is preliminary data.</text>
</comment>
<dbReference type="Gene3D" id="3.40.50.300">
    <property type="entry name" value="P-loop containing nucleotide triphosphate hydrolases"/>
    <property type="match status" value="1"/>
</dbReference>
<dbReference type="SUPFAM" id="SSF52540">
    <property type="entry name" value="P-loop containing nucleoside triphosphate hydrolases"/>
    <property type="match status" value="1"/>
</dbReference>
<name>A0A0F9JFE3_9ZZZZ</name>